<accession>A0A3R9NWF0</accession>
<sequence>MNTFFFVLFAVVVAGMAFAFYRSNKNSHSRLDILRYGKRVPGEIVDLEFFGLFYRFPVVRFQTRAGQLLTLTASDKAQVTEFSKGQQVEVCYLPEATDQFIIVSGLDVLVNSETEVAKGKYRLKKGQERRDNRK</sequence>
<proteinExistence type="predicted"/>
<reference evidence="1 2" key="1">
    <citation type="submission" date="2018-12" db="EMBL/GenBank/DDBJ databases">
        <authorList>
            <person name="Feng G."/>
            <person name="Zhu H."/>
        </authorList>
    </citation>
    <scope>NUCLEOTIDE SEQUENCE [LARGE SCALE GENOMIC DNA]</scope>
    <source>
        <strain evidence="1 2">LMG 26000</strain>
    </source>
</reference>
<dbReference type="AlphaFoldDB" id="A0A3R9NWF0"/>
<organism evidence="1 2">
    <name type="scientific">Hymenobacter perfusus</name>
    <dbReference type="NCBI Taxonomy" id="1236770"/>
    <lineage>
        <taxon>Bacteria</taxon>
        <taxon>Pseudomonadati</taxon>
        <taxon>Bacteroidota</taxon>
        <taxon>Cytophagia</taxon>
        <taxon>Cytophagales</taxon>
        <taxon>Hymenobacteraceae</taxon>
        <taxon>Hymenobacter</taxon>
    </lineage>
</organism>
<protein>
    <recommendedName>
        <fullName evidence="3">DUF3592 domain-containing protein</fullName>
    </recommendedName>
</protein>
<dbReference type="EMBL" id="RWIU01000003">
    <property type="protein sequence ID" value="RSK43285.1"/>
    <property type="molecule type" value="Genomic_DNA"/>
</dbReference>
<name>A0A3R9NWF0_9BACT</name>
<evidence type="ECO:0008006" key="3">
    <source>
        <dbReference type="Google" id="ProtNLM"/>
    </source>
</evidence>
<gene>
    <name evidence="1" type="ORF">EI293_10255</name>
</gene>
<dbReference type="Proteomes" id="UP000270291">
    <property type="component" value="Unassembled WGS sequence"/>
</dbReference>
<dbReference type="OrthoDB" id="887347at2"/>
<evidence type="ECO:0000313" key="1">
    <source>
        <dbReference type="EMBL" id="RSK43285.1"/>
    </source>
</evidence>
<comment type="caution">
    <text evidence="1">The sequence shown here is derived from an EMBL/GenBank/DDBJ whole genome shotgun (WGS) entry which is preliminary data.</text>
</comment>
<evidence type="ECO:0000313" key="2">
    <source>
        <dbReference type="Proteomes" id="UP000270291"/>
    </source>
</evidence>
<keyword evidence="2" id="KW-1185">Reference proteome</keyword>
<dbReference type="RefSeq" id="WP_125437279.1">
    <property type="nucleotide sequence ID" value="NZ_RWIU01000003.1"/>
</dbReference>